<dbReference type="EMBL" id="JAMFMA010000001">
    <property type="protein sequence ID" value="MCL6272708.1"/>
    <property type="molecule type" value="Genomic_DNA"/>
</dbReference>
<comment type="caution">
    <text evidence="2">The sequence shown here is derived from an EMBL/GenBank/DDBJ whole genome shotgun (WGS) entry which is preliminary data.</text>
</comment>
<dbReference type="InterPro" id="IPR032710">
    <property type="entry name" value="NTF2-like_dom_sf"/>
</dbReference>
<feature type="chain" id="PRO_5045248224" description="Nuclear transport factor 2 family protein" evidence="1">
    <location>
        <begin position="22"/>
        <end position="168"/>
    </location>
</feature>
<gene>
    <name evidence="2" type="ORF">M3P19_01745</name>
</gene>
<accession>A0ABT0PMY0</accession>
<keyword evidence="3" id="KW-1185">Reference proteome</keyword>
<sequence>MRTASTFGFLLIFLGTTLVYAQNNKVFQDPNSLAKETQKIISIEAGQKIDTAYFKTLFLPTARFTVVGEEDGVTAHETMDLETFAEMLTDEYYSKGYYEGPTGSIVEEYNGIAQVIQSFSGIDSENQKGFGVGSYQMIYSDGRWWIANMVWAMSKDEGKDIPERYLKN</sequence>
<evidence type="ECO:0000313" key="3">
    <source>
        <dbReference type="Proteomes" id="UP001203607"/>
    </source>
</evidence>
<dbReference type="Proteomes" id="UP001203607">
    <property type="component" value="Unassembled WGS sequence"/>
</dbReference>
<evidence type="ECO:0008006" key="4">
    <source>
        <dbReference type="Google" id="ProtNLM"/>
    </source>
</evidence>
<evidence type="ECO:0000313" key="2">
    <source>
        <dbReference type="EMBL" id="MCL6272708.1"/>
    </source>
</evidence>
<protein>
    <recommendedName>
        <fullName evidence="4">Nuclear transport factor 2 family protein</fullName>
    </recommendedName>
</protein>
<dbReference type="RefSeq" id="WP_249655893.1">
    <property type="nucleotide sequence ID" value="NZ_JAMFMA010000001.1"/>
</dbReference>
<dbReference type="SUPFAM" id="SSF54427">
    <property type="entry name" value="NTF2-like"/>
    <property type="match status" value="1"/>
</dbReference>
<dbReference type="Gene3D" id="3.10.450.50">
    <property type="match status" value="1"/>
</dbReference>
<proteinExistence type="predicted"/>
<organism evidence="2 3">
    <name type="scientific">Flagellimonas spongiicola</name>
    <dbReference type="NCBI Taxonomy" id="2942208"/>
    <lineage>
        <taxon>Bacteria</taxon>
        <taxon>Pseudomonadati</taxon>
        <taxon>Bacteroidota</taxon>
        <taxon>Flavobacteriia</taxon>
        <taxon>Flavobacteriales</taxon>
        <taxon>Flavobacteriaceae</taxon>
        <taxon>Flagellimonas</taxon>
    </lineage>
</organism>
<name>A0ABT0PMY0_9FLAO</name>
<reference evidence="2 3" key="1">
    <citation type="submission" date="2022-05" db="EMBL/GenBank/DDBJ databases">
        <authorList>
            <person name="Park J.-S."/>
        </authorList>
    </citation>
    <scope>NUCLEOTIDE SEQUENCE [LARGE SCALE GENOMIC DNA]</scope>
    <source>
        <strain evidence="2 3">2012CJ35-5</strain>
    </source>
</reference>
<keyword evidence="1" id="KW-0732">Signal</keyword>
<evidence type="ECO:0000256" key="1">
    <source>
        <dbReference type="SAM" id="SignalP"/>
    </source>
</evidence>
<feature type="signal peptide" evidence="1">
    <location>
        <begin position="1"/>
        <end position="21"/>
    </location>
</feature>